<evidence type="ECO:0000256" key="11">
    <source>
        <dbReference type="ARBA" id="ARBA00047944"/>
    </source>
</evidence>
<evidence type="ECO:0000256" key="1">
    <source>
        <dbReference type="ARBA" id="ARBA00004496"/>
    </source>
</evidence>
<evidence type="ECO:0000256" key="5">
    <source>
        <dbReference type="ARBA" id="ARBA00022490"/>
    </source>
</evidence>
<keyword evidence="9 12" id="KW-0949">S-adenosyl-L-methionine</keyword>
<reference evidence="15 16" key="1">
    <citation type="submission" date="2014-03" db="EMBL/GenBank/DDBJ databases">
        <title>The draft genome sequence of Thalassospira alkalitolerans JCM 18968.</title>
        <authorList>
            <person name="Lai Q."/>
            <person name="Shao Z."/>
        </authorList>
    </citation>
    <scope>NUCLEOTIDE SEQUENCE [LARGE SCALE GENOMIC DNA]</scope>
    <source>
        <strain evidence="15 16">JCM 18968</strain>
    </source>
</reference>
<dbReference type="EMBL" id="JFKB01000015">
    <property type="protein sequence ID" value="OSQ45333.1"/>
    <property type="molecule type" value="Genomic_DNA"/>
</dbReference>
<dbReference type="GO" id="GO:0070042">
    <property type="term" value="F:rRNA (uridine-N3-)-methyltransferase activity"/>
    <property type="evidence" value="ECO:0007669"/>
    <property type="project" value="TreeGrafter"/>
</dbReference>
<protein>
    <recommendedName>
        <fullName evidence="4 12">Ribosomal RNA small subunit methyltransferase E</fullName>
        <ecNumber evidence="3 12">2.1.1.193</ecNumber>
    </recommendedName>
</protein>
<evidence type="ECO:0000256" key="4">
    <source>
        <dbReference type="ARBA" id="ARBA00013673"/>
    </source>
</evidence>
<comment type="catalytic activity">
    <reaction evidence="11 12">
        <text>uridine(1498) in 16S rRNA + S-adenosyl-L-methionine = N(3)-methyluridine(1498) in 16S rRNA + S-adenosyl-L-homocysteine + H(+)</text>
        <dbReference type="Rhea" id="RHEA:42920"/>
        <dbReference type="Rhea" id="RHEA-COMP:10283"/>
        <dbReference type="Rhea" id="RHEA-COMP:10284"/>
        <dbReference type="ChEBI" id="CHEBI:15378"/>
        <dbReference type="ChEBI" id="CHEBI:57856"/>
        <dbReference type="ChEBI" id="CHEBI:59789"/>
        <dbReference type="ChEBI" id="CHEBI:65315"/>
        <dbReference type="ChEBI" id="CHEBI:74502"/>
        <dbReference type="EC" id="2.1.1.193"/>
    </reaction>
</comment>
<dbReference type="PANTHER" id="PTHR30027">
    <property type="entry name" value="RIBOSOMAL RNA SMALL SUBUNIT METHYLTRANSFERASE E"/>
    <property type="match status" value="1"/>
</dbReference>
<evidence type="ECO:0000313" key="15">
    <source>
        <dbReference type="EMBL" id="OSQ45333.1"/>
    </source>
</evidence>
<evidence type="ECO:0000256" key="12">
    <source>
        <dbReference type="PIRNR" id="PIRNR015601"/>
    </source>
</evidence>
<dbReference type="CDD" id="cd18084">
    <property type="entry name" value="RsmE-like"/>
    <property type="match status" value="1"/>
</dbReference>
<dbReference type="STRING" id="1293890.TALK_17900"/>
<evidence type="ECO:0000259" key="14">
    <source>
        <dbReference type="Pfam" id="PF20260"/>
    </source>
</evidence>
<feature type="domain" description="Ribosomal RNA small subunit methyltransferase E methyltransferase" evidence="13">
    <location>
        <begin position="87"/>
        <end position="252"/>
    </location>
</feature>
<dbReference type="Pfam" id="PF20260">
    <property type="entry name" value="PUA_4"/>
    <property type="match status" value="1"/>
</dbReference>
<keyword evidence="8 12" id="KW-0808">Transferase</keyword>
<dbReference type="Proteomes" id="UP000193396">
    <property type="component" value="Unassembled WGS sequence"/>
</dbReference>
<sequence length="271" mass="29973">MTDDAIRARQRLFVSDPITPGCEIELAPEQSHYLEHVMRLKPGTPIKIFNGRDGEWLATIAHLRKKKGTLAVDRLLRDQIVERGPMLAFAPIKKQRLDFLIEKAVEMGVGTLQPIVTAHGITDKVRLDRLHAQVIEAAEQCERLTVPEIAPPVKLLDWLSDWPENRHLLFCDETGSGSPIGEVLSQLLAKRAGSAIDNVNVVNHAIVIGPEGGFSADEIERIRKQSFATPVSLGPRILRAETAAIAALSVFQDRLGDWSKTPVTRDQGKPL</sequence>
<dbReference type="RefSeq" id="WP_085620518.1">
    <property type="nucleotide sequence ID" value="NZ_CAXBPE010000015.1"/>
</dbReference>
<keyword evidence="7 12" id="KW-0489">Methyltransferase</keyword>
<name>A0A1Y2L9E5_9PROT</name>
<dbReference type="InterPro" id="IPR029028">
    <property type="entry name" value="Alpha/beta_knot_MTases"/>
</dbReference>
<dbReference type="OrthoDB" id="9815641at2"/>
<dbReference type="Pfam" id="PF04452">
    <property type="entry name" value="Methyltrans_RNA"/>
    <property type="match status" value="1"/>
</dbReference>
<dbReference type="NCBIfam" id="TIGR00046">
    <property type="entry name" value="RsmE family RNA methyltransferase"/>
    <property type="match status" value="1"/>
</dbReference>
<evidence type="ECO:0000256" key="10">
    <source>
        <dbReference type="ARBA" id="ARBA00025699"/>
    </source>
</evidence>
<keyword evidence="16" id="KW-1185">Reference proteome</keyword>
<dbReference type="NCBIfam" id="NF008696">
    <property type="entry name" value="PRK11713.3-5"/>
    <property type="match status" value="1"/>
</dbReference>
<comment type="subcellular location">
    <subcellularLocation>
        <location evidence="1 12">Cytoplasm</location>
    </subcellularLocation>
</comment>
<keyword evidence="6 12" id="KW-0698">rRNA processing</keyword>
<dbReference type="InterPro" id="IPR006700">
    <property type="entry name" value="RsmE"/>
</dbReference>
<evidence type="ECO:0000256" key="2">
    <source>
        <dbReference type="ARBA" id="ARBA00005528"/>
    </source>
</evidence>
<dbReference type="InterPro" id="IPR046886">
    <property type="entry name" value="RsmE_MTase_dom"/>
</dbReference>
<dbReference type="InterPro" id="IPR046887">
    <property type="entry name" value="RsmE_PUA-like"/>
</dbReference>
<dbReference type="InterPro" id="IPR015947">
    <property type="entry name" value="PUA-like_sf"/>
</dbReference>
<evidence type="ECO:0000256" key="8">
    <source>
        <dbReference type="ARBA" id="ARBA00022679"/>
    </source>
</evidence>
<keyword evidence="5 12" id="KW-0963">Cytoplasm</keyword>
<evidence type="ECO:0000256" key="3">
    <source>
        <dbReference type="ARBA" id="ARBA00012328"/>
    </source>
</evidence>
<dbReference type="PIRSF" id="PIRSF015601">
    <property type="entry name" value="MTase_slr0722"/>
    <property type="match status" value="1"/>
</dbReference>
<dbReference type="SUPFAM" id="SSF75217">
    <property type="entry name" value="alpha/beta knot"/>
    <property type="match status" value="1"/>
</dbReference>
<dbReference type="SUPFAM" id="SSF88697">
    <property type="entry name" value="PUA domain-like"/>
    <property type="match status" value="1"/>
</dbReference>
<evidence type="ECO:0000259" key="13">
    <source>
        <dbReference type="Pfam" id="PF04452"/>
    </source>
</evidence>
<evidence type="ECO:0000313" key="16">
    <source>
        <dbReference type="Proteomes" id="UP000193396"/>
    </source>
</evidence>
<dbReference type="Gene3D" id="2.40.240.20">
    <property type="entry name" value="Hypothetical PUA domain-like, domain 1"/>
    <property type="match status" value="1"/>
</dbReference>
<dbReference type="GO" id="GO:0005737">
    <property type="term" value="C:cytoplasm"/>
    <property type="evidence" value="ECO:0007669"/>
    <property type="project" value="UniProtKB-SubCell"/>
</dbReference>
<dbReference type="AlphaFoldDB" id="A0A1Y2L9E5"/>
<dbReference type="NCBIfam" id="NF008694">
    <property type="entry name" value="PRK11713.3-2"/>
    <property type="match status" value="1"/>
</dbReference>
<comment type="similarity">
    <text evidence="2 12">Belongs to the RNA methyltransferase RsmE family.</text>
</comment>
<evidence type="ECO:0000256" key="9">
    <source>
        <dbReference type="ARBA" id="ARBA00022691"/>
    </source>
</evidence>
<accession>A0A1Y2L9E5</accession>
<evidence type="ECO:0000256" key="6">
    <source>
        <dbReference type="ARBA" id="ARBA00022552"/>
    </source>
</evidence>
<feature type="domain" description="Ribosomal RNA small subunit methyltransferase E PUA-like" evidence="14">
    <location>
        <begin position="28"/>
        <end position="70"/>
    </location>
</feature>
<gene>
    <name evidence="15" type="ORF">TALK_17900</name>
</gene>
<organism evidence="15 16">
    <name type="scientific">Thalassospira alkalitolerans</name>
    <dbReference type="NCBI Taxonomy" id="1293890"/>
    <lineage>
        <taxon>Bacteria</taxon>
        <taxon>Pseudomonadati</taxon>
        <taxon>Pseudomonadota</taxon>
        <taxon>Alphaproteobacteria</taxon>
        <taxon>Rhodospirillales</taxon>
        <taxon>Thalassospiraceae</taxon>
        <taxon>Thalassospira</taxon>
    </lineage>
</organism>
<comment type="caution">
    <text evidence="15">The sequence shown here is derived from an EMBL/GenBank/DDBJ whole genome shotgun (WGS) entry which is preliminary data.</text>
</comment>
<proteinExistence type="inferred from homology"/>
<dbReference type="PANTHER" id="PTHR30027:SF3">
    <property type="entry name" value="16S RRNA (URACIL(1498)-N(3))-METHYLTRANSFERASE"/>
    <property type="match status" value="1"/>
</dbReference>
<evidence type="ECO:0000256" key="7">
    <source>
        <dbReference type="ARBA" id="ARBA00022603"/>
    </source>
</evidence>
<dbReference type="Gene3D" id="3.40.1280.10">
    <property type="match status" value="1"/>
</dbReference>
<dbReference type="EC" id="2.1.1.193" evidence="3 12"/>
<dbReference type="InterPro" id="IPR029026">
    <property type="entry name" value="tRNA_m1G_MTases_N"/>
</dbReference>
<dbReference type="GO" id="GO:0070475">
    <property type="term" value="P:rRNA base methylation"/>
    <property type="evidence" value="ECO:0007669"/>
    <property type="project" value="TreeGrafter"/>
</dbReference>
<comment type="function">
    <text evidence="10 12">Specifically methylates the N3 position of the uracil ring of uridine 1498 (m3U1498) in 16S rRNA. Acts on the fully assembled 30S ribosomal subunit.</text>
</comment>